<protein>
    <submittedName>
        <fullName evidence="1">Uncharacterized protein</fullName>
    </submittedName>
</protein>
<dbReference type="PROSITE" id="PS51257">
    <property type="entry name" value="PROKAR_LIPOPROTEIN"/>
    <property type="match status" value="1"/>
</dbReference>
<dbReference type="Proteomes" id="UP000659388">
    <property type="component" value="Unassembled WGS sequence"/>
</dbReference>
<evidence type="ECO:0000313" key="2">
    <source>
        <dbReference type="Proteomes" id="UP000659388"/>
    </source>
</evidence>
<evidence type="ECO:0000313" key="1">
    <source>
        <dbReference type="EMBL" id="MBL3657567.1"/>
    </source>
</evidence>
<dbReference type="RefSeq" id="WP_202245351.1">
    <property type="nucleotide sequence ID" value="NZ_JAESIY010000008.1"/>
</dbReference>
<dbReference type="AlphaFoldDB" id="A0A937K297"/>
<proteinExistence type="predicted"/>
<name>A0A937K297_9BACT</name>
<comment type="caution">
    <text evidence="1">The sequence shown here is derived from an EMBL/GenBank/DDBJ whole genome shotgun (WGS) entry which is preliminary data.</text>
</comment>
<reference evidence="1" key="1">
    <citation type="submission" date="2021-01" db="EMBL/GenBank/DDBJ databases">
        <title>Fulvivirga kasyanovii gen. nov., sp nov., a novel member of the phylum Bacteroidetes isolated from seawater in a mussel farm.</title>
        <authorList>
            <person name="Zhao L.-H."/>
            <person name="Wang Z.-J."/>
        </authorList>
    </citation>
    <scope>NUCLEOTIDE SEQUENCE</scope>
    <source>
        <strain evidence="1">2943</strain>
    </source>
</reference>
<dbReference type="EMBL" id="JAESIY010000008">
    <property type="protein sequence ID" value="MBL3657567.1"/>
    <property type="molecule type" value="Genomic_DNA"/>
</dbReference>
<gene>
    <name evidence="1" type="ORF">JL102_15570</name>
</gene>
<sequence length="114" mass="13436">MKNLRNVMAIFVVLMLVACDSDDDSVDENLENNFIGTWRGESADYWYQFVFNEDLTGNRTDSDKEYDDFTYTFTADEIDFTTGFPEGKYDYKFLNDKTLVLYFYTDDPDTLIKQ</sequence>
<organism evidence="1 2">
    <name type="scientific">Fulvivirga sediminis</name>
    <dbReference type="NCBI Taxonomy" id="2803949"/>
    <lineage>
        <taxon>Bacteria</taxon>
        <taxon>Pseudomonadati</taxon>
        <taxon>Bacteroidota</taxon>
        <taxon>Cytophagia</taxon>
        <taxon>Cytophagales</taxon>
        <taxon>Fulvivirgaceae</taxon>
        <taxon>Fulvivirga</taxon>
    </lineage>
</organism>
<keyword evidence="2" id="KW-1185">Reference proteome</keyword>
<accession>A0A937K297</accession>